<sequence>IHDAVDRYPWDSDEEFQAGLTAIIGQNSSPELAAELTLRARVFYYSRQAESFSGIAPNTLGEKFNTAVDFDAYKAYHTHHESHFPPASASIPVTTNGIISSSTATAFATAEPSILPPPPAGVAASSEPPAPYPTSFAHIVELITTGKPIPGIKEIPNTILGGQGTEPTKPRRKKPWEKE</sequence>
<dbReference type="PANTHER" id="PTHR36855">
    <property type="entry name" value="CHROMOSOME 10, WHOLE GENOME SHOTGUN SEQUENCE"/>
    <property type="match status" value="1"/>
</dbReference>
<dbReference type="PANTHER" id="PTHR36855:SF1">
    <property type="entry name" value="PEROXISOME MEMBRANE ANCHOR PROTEIN PEX14P N-TERMINAL DOMAIN-CONTAINING PROTEIN"/>
    <property type="match status" value="1"/>
</dbReference>
<dbReference type="InterPro" id="IPR058841">
    <property type="entry name" value="HTH_76"/>
</dbReference>
<gene>
    <name evidence="4" type="ORF">K432DRAFT_276640</name>
</gene>
<dbReference type="EMBL" id="KV744834">
    <property type="protein sequence ID" value="OCK84578.1"/>
    <property type="molecule type" value="Genomic_DNA"/>
</dbReference>
<reference evidence="4 5" key="1">
    <citation type="journal article" date="2016" name="Nat. Commun.">
        <title>Ectomycorrhizal ecology is imprinted in the genome of the dominant symbiotic fungus Cenococcum geophilum.</title>
        <authorList>
            <consortium name="DOE Joint Genome Institute"/>
            <person name="Peter M."/>
            <person name="Kohler A."/>
            <person name="Ohm R.A."/>
            <person name="Kuo A."/>
            <person name="Krutzmann J."/>
            <person name="Morin E."/>
            <person name="Arend M."/>
            <person name="Barry K.W."/>
            <person name="Binder M."/>
            <person name="Choi C."/>
            <person name="Clum A."/>
            <person name="Copeland A."/>
            <person name="Grisel N."/>
            <person name="Haridas S."/>
            <person name="Kipfer T."/>
            <person name="LaButti K."/>
            <person name="Lindquist E."/>
            <person name="Lipzen A."/>
            <person name="Maire R."/>
            <person name="Meier B."/>
            <person name="Mihaltcheva S."/>
            <person name="Molinier V."/>
            <person name="Murat C."/>
            <person name="Poggeler S."/>
            <person name="Quandt C.A."/>
            <person name="Sperisen C."/>
            <person name="Tritt A."/>
            <person name="Tisserant E."/>
            <person name="Crous P.W."/>
            <person name="Henrissat B."/>
            <person name="Nehls U."/>
            <person name="Egli S."/>
            <person name="Spatafora J.W."/>
            <person name="Grigoriev I.V."/>
            <person name="Martin F.M."/>
        </authorList>
    </citation>
    <scope>NUCLEOTIDE SEQUENCE [LARGE SCALE GENOMIC DNA]</scope>
    <source>
        <strain evidence="4 5">CBS 459.81</strain>
    </source>
</reference>
<feature type="domain" description="Peroxisomal membrane protein PEX14-like KPWE" evidence="2">
    <location>
        <begin position="131"/>
        <end position="178"/>
    </location>
</feature>
<evidence type="ECO:0000313" key="5">
    <source>
        <dbReference type="Proteomes" id="UP000250266"/>
    </source>
</evidence>
<evidence type="ECO:0000313" key="4">
    <source>
        <dbReference type="EMBL" id="OCK84578.1"/>
    </source>
</evidence>
<name>A0A8E2EIU1_9PEZI</name>
<dbReference type="Pfam" id="PF25871">
    <property type="entry name" value="HTH_76"/>
    <property type="match status" value="1"/>
</dbReference>
<evidence type="ECO:0000259" key="3">
    <source>
        <dbReference type="Pfam" id="PF25871"/>
    </source>
</evidence>
<feature type="non-terminal residue" evidence="4">
    <location>
        <position position="1"/>
    </location>
</feature>
<dbReference type="OrthoDB" id="9936937at2759"/>
<dbReference type="Proteomes" id="UP000250266">
    <property type="component" value="Unassembled WGS sequence"/>
</dbReference>
<accession>A0A8E2EIU1</accession>
<proteinExistence type="predicted"/>
<dbReference type="InterPro" id="IPR040554">
    <property type="entry name" value="KPWE_PEX14_dom"/>
</dbReference>
<feature type="domain" description="PEX14-like helix-turn-helix" evidence="3">
    <location>
        <begin position="3"/>
        <end position="50"/>
    </location>
</feature>
<protein>
    <submittedName>
        <fullName evidence="4">Uncharacterized protein</fullName>
    </submittedName>
</protein>
<keyword evidence="5" id="KW-1185">Reference proteome</keyword>
<feature type="region of interest" description="Disordered" evidence="1">
    <location>
        <begin position="151"/>
        <end position="179"/>
    </location>
</feature>
<feature type="compositionally biased region" description="Basic residues" evidence="1">
    <location>
        <begin position="170"/>
        <end position="179"/>
    </location>
</feature>
<dbReference type="AlphaFoldDB" id="A0A8E2EIU1"/>
<organism evidence="4 5">
    <name type="scientific">Lepidopterella palustris CBS 459.81</name>
    <dbReference type="NCBI Taxonomy" id="1314670"/>
    <lineage>
        <taxon>Eukaryota</taxon>
        <taxon>Fungi</taxon>
        <taxon>Dikarya</taxon>
        <taxon>Ascomycota</taxon>
        <taxon>Pezizomycotina</taxon>
        <taxon>Dothideomycetes</taxon>
        <taxon>Pleosporomycetidae</taxon>
        <taxon>Mytilinidiales</taxon>
        <taxon>Argynnaceae</taxon>
        <taxon>Lepidopterella</taxon>
    </lineage>
</organism>
<dbReference type="Pfam" id="PF17733">
    <property type="entry name" value="KPWE_dom"/>
    <property type="match status" value="1"/>
</dbReference>
<evidence type="ECO:0000256" key="1">
    <source>
        <dbReference type="SAM" id="MobiDB-lite"/>
    </source>
</evidence>
<evidence type="ECO:0000259" key="2">
    <source>
        <dbReference type="Pfam" id="PF17733"/>
    </source>
</evidence>
<feature type="non-terminal residue" evidence="4">
    <location>
        <position position="179"/>
    </location>
</feature>